<dbReference type="AlphaFoldDB" id="A0A173W2T1"/>
<gene>
    <name evidence="2" type="ORF">ERS852572_03957</name>
</gene>
<keyword evidence="1" id="KW-0233">DNA recombination</keyword>
<dbReference type="GO" id="GO:0006310">
    <property type="term" value="P:DNA recombination"/>
    <property type="evidence" value="ECO:0007669"/>
    <property type="project" value="UniProtKB-KW"/>
</dbReference>
<dbReference type="InterPro" id="IPR011010">
    <property type="entry name" value="DNA_brk_join_enz"/>
</dbReference>
<evidence type="ECO:0000313" key="3">
    <source>
        <dbReference type="Proteomes" id="UP000095350"/>
    </source>
</evidence>
<evidence type="ECO:0000256" key="1">
    <source>
        <dbReference type="ARBA" id="ARBA00023172"/>
    </source>
</evidence>
<sequence length="313" mass="36029">MNQFLSIALKTHFESLKVGGKGENYWQCYQAFLKYCDIYGDCDLKDLFNNKLLRQDIVCACASYYNSSAKAHRKEAVNRFLSAIDLFYKNYIKKMGGIECSALEGGCRNNEMIEDIEKCLNTKLKQEIYCPIDDKIEIEIIKICNNLKKSDFYKFGQKILCNLLLKYGFKLNLLVNLKKADVNDIDGIITIRNKDSVINLSVDKSMVSDIRQYNMVHRYPNREYFFLNTKGKKITSSSALATIQEKLEEVNNINTTTLALKGVSKLIQKGLTLSEIKYLTGFETKKIEDVSRWLMNQEDVESVINNKLNLIDI</sequence>
<dbReference type="Proteomes" id="UP000095350">
    <property type="component" value="Unassembled WGS sequence"/>
</dbReference>
<dbReference type="RefSeq" id="WP_015561044.1">
    <property type="nucleotide sequence ID" value="NZ_CABIYH010000071.1"/>
</dbReference>
<dbReference type="Gene3D" id="1.10.443.10">
    <property type="entry name" value="Intergrase catalytic core"/>
    <property type="match status" value="1"/>
</dbReference>
<evidence type="ECO:0000313" key="2">
    <source>
        <dbReference type="EMBL" id="CUN32665.1"/>
    </source>
</evidence>
<dbReference type="GO" id="GO:0015074">
    <property type="term" value="P:DNA integration"/>
    <property type="evidence" value="ECO:0007669"/>
    <property type="project" value="InterPro"/>
</dbReference>
<dbReference type="STRING" id="166486.ERS852572_03957"/>
<name>A0A173W2T1_9FIRM</name>
<accession>A0A173W2T1</accession>
<reference evidence="2 3" key="1">
    <citation type="submission" date="2015-09" db="EMBL/GenBank/DDBJ databases">
        <authorList>
            <consortium name="Pathogen Informatics"/>
        </authorList>
    </citation>
    <scope>NUCLEOTIDE SEQUENCE [LARGE SCALE GENOMIC DNA]</scope>
    <source>
        <strain evidence="2 3">2789STDY5834960</strain>
    </source>
</reference>
<protein>
    <recommendedName>
        <fullName evidence="4">Tyr recombinase domain-containing protein</fullName>
    </recommendedName>
</protein>
<dbReference type="SUPFAM" id="SSF56349">
    <property type="entry name" value="DNA breaking-rejoining enzymes"/>
    <property type="match status" value="1"/>
</dbReference>
<dbReference type="PaxDb" id="166486-ERS852572_03957"/>
<dbReference type="InterPro" id="IPR013762">
    <property type="entry name" value="Integrase-like_cat_sf"/>
</dbReference>
<dbReference type="GO" id="GO:0003677">
    <property type="term" value="F:DNA binding"/>
    <property type="evidence" value="ECO:0007669"/>
    <property type="project" value="InterPro"/>
</dbReference>
<dbReference type="EMBL" id="CYXZ01000071">
    <property type="protein sequence ID" value="CUN32665.1"/>
    <property type="molecule type" value="Genomic_DNA"/>
</dbReference>
<organism evidence="2 3">
    <name type="scientific">Roseburia intestinalis</name>
    <dbReference type="NCBI Taxonomy" id="166486"/>
    <lineage>
        <taxon>Bacteria</taxon>
        <taxon>Bacillati</taxon>
        <taxon>Bacillota</taxon>
        <taxon>Clostridia</taxon>
        <taxon>Lachnospirales</taxon>
        <taxon>Lachnospiraceae</taxon>
        <taxon>Roseburia</taxon>
    </lineage>
</organism>
<evidence type="ECO:0008006" key="4">
    <source>
        <dbReference type="Google" id="ProtNLM"/>
    </source>
</evidence>
<proteinExistence type="predicted"/>